<accession>A0A1V4KI26</accession>
<name>A0A1V4KI26_PATFA</name>
<sequence length="203" mass="22590">MALRLCTANTFPARIYLCTHQQQVSLTVISSPEKLFTASGKSKFKLKTSTGSSRRNQGRTSRVLGCSPGLKQVPSAFAIYLIPKNTQEEGERGVNHNLHPSTPVSSWQQKEQNCFKMSRVVFDFVVLPLRIRKAAALSLIPGGSTMLRLYLLLCWDQFGGETSGKARRLSRWDKRSSKRQQEDSYVMTAFAIIASSSESGVAR</sequence>
<reference evidence="1 2" key="1">
    <citation type="submission" date="2016-02" db="EMBL/GenBank/DDBJ databases">
        <title>Band-tailed pigeon sequencing and assembly.</title>
        <authorList>
            <person name="Soares A.E."/>
            <person name="Novak B.J."/>
            <person name="Rice E.S."/>
            <person name="O'Connell B."/>
            <person name="Chang D."/>
            <person name="Weber S."/>
            <person name="Shapiro B."/>
        </authorList>
    </citation>
    <scope>NUCLEOTIDE SEQUENCE [LARGE SCALE GENOMIC DNA]</scope>
    <source>
        <strain evidence="1">BTP2013</strain>
        <tissue evidence="1">Blood</tissue>
    </source>
</reference>
<protein>
    <submittedName>
        <fullName evidence="1">Uncharacterized protein</fullName>
    </submittedName>
</protein>
<gene>
    <name evidence="1" type="ORF">AV530_004677</name>
</gene>
<evidence type="ECO:0000313" key="2">
    <source>
        <dbReference type="Proteomes" id="UP000190648"/>
    </source>
</evidence>
<dbReference type="AlphaFoldDB" id="A0A1V4KI26"/>
<dbReference type="EMBL" id="LSYS01003090">
    <property type="protein sequence ID" value="OPJ84013.1"/>
    <property type="molecule type" value="Genomic_DNA"/>
</dbReference>
<keyword evidence="2" id="KW-1185">Reference proteome</keyword>
<organism evidence="1 2">
    <name type="scientific">Patagioenas fasciata monilis</name>
    <dbReference type="NCBI Taxonomy" id="372326"/>
    <lineage>
        <taxon>Eukaryota</taxon>
        <taxon>Metazoa</taxon>
        <taxon>Chordata</taxon>
        <taxon>Craniata</taxon>
        <taxon>Vertebrata</taxon>
        <taxon>Euteleostomi</taxon>
        <taxon>Archelosauria</taxon>
        <taxon>Archosauria</taxon>
        <taxon>Dinosauria</taxon>
        <taxon>Saurischia</taxon>
        <taxon>Theropoda</taxon>
        <taxon>Coelurosauria</taxon>
        <taxon>Aves</taxon>
        <taxon>Neognathae</taxon>
        <taxon>Neoaves</taxon>
        <taxon>Columbimorphae</taxon>
        <taxon>Columbiformes</taxon>
        <taxon>Columbidae</taxon>
        <taxon>Patagioenas</taxon>
    </lineage>
</organism>
<evidence type="ECO:0000313" key="1">
    <source>
        <dbReference type="EMBL" id="OPJ84013.1"/>
    </source>
</evidence>
<proteinExistence type="predicted"/>
<dbReference type="Proteomes" id="UP000190648">
    <property type="component" value="Unassembled WGS sequence"/>
</dbReference>
<comment type="caution">
    <text evidence="1">The sequence shown here is derived from an EMBL/GenBank/DDBJ whole genome shotgun (WGS) entry which is preliminary data.</text>
</comment>